<proteinExistence type="predicted"/>
<dbReference type="SUPFAM" id="SSF56672">
    <property type="entry name" value="DNA/RNA polymerases"/>
    <property type="match status" value="1"/>
</dbReference>
<name>A0ABQ9HF17_9NEOP</name>
<feature type="domain" description="Reverse transcriptase" evidence="2">
    <location>
        <begin position="2"/>
        <end position="51"/>
    </location>
</feature>
<dbReference type="Proteomes" id="UP001159363">
    <property type="component" value="Chromosome 4"/>
</dbReference>
<evidence type="ECO:0000256" key="1">
    <source>
        <dbReference type="ARBA" id="ARBA00023268"/>
    </source>
</evidence>
<dbReference type="Gene3D" id="3.30.70.270">
    <property type="match status" value="2"/>
</dbReference>
<dbReference type="Pfam" id="PF17919">
    <property type="entry name" value="RT_RNaseH_2"/>
    <property type="match status" value="1"/>
</dbReference>
<evidence type="ECO:0000259" key="3">
    <source>
        <dbReference type="Pfam" id="PF17919"/>
    </source>
</evidence>
<dbReference type="InterPro" id="IPR043502">
    <property type="entry name" value="DNA/RNA_pol_sf"/>
</dbReference>
<evidence type="ECO:0000313" key="4">
    <source>
        <dbReference type="EMBL" id="KAJ8882916.1"/>
    </source>
</evidence>
<evidence type="ECO:0008006" key="6">
    <source>
        <dbReference type="Google" id="ProtNLM"/>
    </source>
</evidence>
<comment type="caution">
    <text evidence="4">The sequence shown here is derived from an EMBL/GenBank/DDBJ whole genome shotgun (WGS) entry which is preliminary data.</text>
</comment>
<organism evidence="4 5">
    <name type="scientific">Dryococelus australis</name>
    <dbReference type="NCBI Taxonomy" id="614101"/>
    <lineage>
        <taxon>Eukaryota</taxon>
        <taxon>Metazoa</taxon>
        <taxon>Ecdysozoa</taxon>
        <taxon>Arthropoda</taxon>
        <taxon>Hexapoda</taxon>
        <taxon>Insecta</taxon>
        <taxon>Pterygota</taxon>
        <taxon>Neoptera</taxon>
        <taxon>Polyneoptera</taxon>
        <taxon>Phasmatodea</taxon>
        <taxon>Verophasmatodea</taxon>
        <taxon>Anareolatae</taxon>
        <taxon>Phasmatidae</taxon>
        <taxon>Eurycanthinae</taxon>
        <taxon>Dryococelus</taxon>
    </lineage>
</organism>
<dbReference type="InterPro" id="IPR043128">
    <property type="entry name" value="Rev_trsase/Diguanyl_cyclase"/>
</dbReference>
<keyword evidence="1" id="KW-0511">Multifunctional enzyme</keyword>
<dbReference type="PANTHER" id="PTHR37984">
    <property type="entry name" value="PROTEIN CBG26694"/>
    <property type="match status" value="1"/>
</dbReference>
<keyword evidence="5" id="KW-1185">Reference proteome</keyword>
<sequence>MLYFDDIIIHGSTREECQHNMIACLDLLQKFDLHLNQQKCSLFQEQIEYLDHVIEFNKISKSLGKVAVIVDTHRPESTKDVRNFLGMVTYYCRFIHGASTITTPLRRLLCTNTIFKWTSACKAAFLILKQVIANGQVLVPYDPDLPVQLTCDASPTGIAGILSHIVDGHEHPIAFASRLFTAAGQNYFQLDREALAIVFTVDHFFQYLFSHHFKLVTGNQPLTRIFNHRAALPKMTAVAFNAMQSSCQGLITLSTSRSVSKTVMLTASLEPQST</sequence>
<reference evidence="4 5" key="1">
    <citation type="submission" date="2023-02" db="EMBL/GenBank/DDBJ databases">
        <title>LHISI_Scaffold_Assembly.</title>
        <authorList>
            <person name="Stuart O.P."/>
            <person name="Cleave R."/>
            <person name="Magrath M.J.L."/>
            <person name="Mikheyev A.S."/>
        </authorList>
    </citation>
    <scope>NUCLEOTIDE SEQUENCE [LARGE SCALE GENOMIC DNA]</scope>
    <source>
        <strain evidence="4">Daus_M_001</strain>
        <tissue evidence="4">Leg muscle</tissue>
    </source>
</reference>
<evidence type="ECO:0000313" key="5">
    <source>
        <dbReference type="Proteomes" id="UP001159363"/>
    </source>
</evidence>
<accession>A0ABQ9HF17</accession>
<dbReference type="InterPro" id="IPR041577">
    <property type="entry name" value="RT_RNaseH_2"/>
</dbReference>
<dbReference type="PANTHER" id="PTHR37984:SF5">
    <property type="entry name" value="PROTEIN NYNRIN-LIKE"/>
    <property type="match status" value="1"/>
</dbReference>
<dbReference type="EMBL" id="JARBHB010000005">
    <property type="protein sequence ID" value="KAJ8882916.1"/>
    <property type="molecule type" value="Genomic_DNA"/>
</dbReference>
<feature type="domain" description="Reverse transcriptase/retrotransposon-derived protein RNase H-like" evidence="3">
    <location>
        <begin position="117"/>
        <end position="214"/>
    </location>
</feature>
<evidence type="ECO:0000259" key="2">
    <source>
        <dbReference type="Pfam" id="PF00078"/>
    </source>
</evidence>
<dbReference type="InterPro" id="IPR000477">
    <property type="entry name" value="RT_dom"/>
</dbReference>
<dbReference type="Pfam" id="PF00078">
    <property type="entry name" value="RVT_1"/>
    <property type="match status" value="1"/>
</dbReference>
<dbReference type="CDD" id="cd09274">
    <property type="entry name" value="RNase_HI_RT_Ty3"/>
    <property type="match status" value="1"/>
</dbReference>
<dbReference type="InterPro" id="IPR050951">
    <property type="entry name" value="Retrovirus_Pol_polyprotein"/>
</dbReference>
<gene>
    <name evidence="4" type="ORF">PR048_014755</name>
</gene>
<protein>
    <recommendedName>
        <fullName evidence="6">Reverse transcriptase/retrotransposon-derived protein RNase H-like domain-containing protein</fullName>
    </recommendedName>
</protein>